<protein>
    <submittedName>
        <fullName evidence="2">Uncharacterized protein</fullName>
    </submittedName>
</protein>
<dbReference type="Proteomes" id="UP001208689">
    <property type="component" value="Chromosome"/>
</dbReference>
<feature type="transmembrane region" description="Helical" evidence="1">
    <location>
        <begin position="37"/>
        <end position="59"/>
    </location>
</feature>
<keyword evidence="1" id="KW-1133">Transmembrane helix</keyword>
<sequence>MIRASIFLPLKEANYQREAEICIECGENLVPNVLDQAFFHVYIYIFIPVFIIIASLSYLKVLKVCRANFYLLFSSVILVLMITRY</sequence>
<accession>A0ABY6HUG5</accession>
<gene>
    <name evidence="2" type="ORF">NEF87_002379</name>
</gene>
<evidence type="ECO:0000256" key="1">
    <source>
        <dbReference type="SAM" id="Phobius"/>
    </source>
</evidence>
<name>A0ABY6HUG5_9ARCH</name>
<evidence type="ECO:0000313" key="3">
    <source>
        <dbReference type="Proteomes" id="UP001208689"/>
    </source>
</evidence>
<organism evidence="2 3">
    <name type="scientific">Candidatus Lokiarchaeum ossiferum</name>
    <dbReference type="NCBI Taxonomy" id="2951803"/>
    <lineage>
        <taxon>Archaea</taxon>
        <taxon>Promethearchaeati</taxon>
        <taxon>Promethearchaeota</taxon>
        <taxon>Promethearchaeia</taxon>
        <taxon>Promethearchaeales</taxon>
        <taxon>Promethearchaeaceae</taxon>
        <taxon>Candidatus Lokiarchaeum</taxon>
    </lineage>
</organism>
<keyword evidence="1" id="KW-0812">Transmembrane</keyword>
<feature type="transmembrane region" description="Helical" evidence="1">
    <location>
        <begin position="66"/>
        <end position="83"/>
    </location>
</feature>
<dbReference type="EMBL" id="CP104013">
    <property type="protein sequence ID" value="UYP46094.1"/>
    <property type="molecule type" value="Genomic_DNA"/>
</dbReference>
<evidence type="ECO:0000313" key="2">
    <source>
        <dbReference type="EMBL" id="UYP46094.1"/>
    </source>
</evidence>
<keyword evidence="3" id="KW-1185">Reference proteome</keyword>
<reference evidence="2" key="1">
    <citation type="submission" date="2022-09" db="EMBL/GenBank/DDBJ databases">
        <title>Actin cytoskeleton and complex cell architecture in an #Asgard archaeon.</title>
        <authorList>
            <person name="Ponce Toledo R.I."/>
            <person name="Schleper C."/>
            <person name="Rodrigues Oliveira T."/>
            <person name="Wollweber F."/>
            <person name="Xu J."/>
            <person name="Rittmann S."/>
            <person name="Klingl A."/>
            <person name="Pilhofer M."/>
        </authorList>
    </citation>
    <scope>NUCLEOTIDE SEQUENCE</scope>
    <source>
        <strain evidence="2">B-35</strain>
    </source>
</reference>
<keyword evidence="1" id="KW-0472">Membrane</keyword>
<proteinExistence type="predicted"/>